<dbReference type="PROSITE" id="PS51257">
    <property type="entry name" value="PROKAR_LIPOPROTEIN"/>
    <property type="match status" value="1"/>
</dbReference>
<dbReference type="AlphaFoldDB" id="A0A161PTG5"/>
<proteinExistence type="predicted"/>
<dbReference type="Proteomes" id="UP000075799">
    <property type="component" value="Unassembled WGS sequence"/>
</dbReference>
<organism evidence="1 2">
    <name type="scientific">Bdellovibrio bacteriovorus</name>
    <dbReference type="NCBI Taxonomy" id="959"/>
    <lineage>
        <taxon>Bacteria</taxon>
        <taxon>Pseudomonadati</taxon>
        <taxon>Bdellovibrionota</taxon>
        <taxon>Bdellovibrionia</taxon>
        <taxon>Bdellovibrionales</taxon>
        <taxon>Pseudobdellovibrionaceae</taxon>
        <taxon>Bdellovibrio</taxon>
    </lineage>
</organism>
<dbReference type="EMBL" id="LUKD01000001">
    <property type="protein sequence ID" value="KYG68618.1"/>
    <property type="molecule type" value="Genomic_DNA"/>
</dbReference>
<reference evidence="1 2" key="1">
    <citation type="submission" date="2016-03" db="EMBL/GenBank/DDBJ databases">
        <authorList>
            <person name="Ploux O."/>
        </authorList>
    </citation>
    <scope>NUCLEOTIDE SEQUENCE [LARGE SCALE GENOMIC DNA]</scope>
    <source>
        <strain evidence="1 2">EC13</strain>
    </source>
</reference>
<name>A0A161PTG5_BDEBC</name>
<accession>A0A161PTG5</accession>
<gene>
    <name evidence="1" type="ORF">AZI87_05115</name>
</gene>
<sequence length="231" mass="24600">MKALLLLSCFLFIACSETVSDRIGDAQLCLDNATPEQAQGCIADIESVDRADAHVLKCAAGFVTEGFGTGDRFRRSFRQLEDSGDGTPGLLGYLAFASQGTPNLNRAFALKTDIACQKSEQKSLRLFGSLALAATTIAELGGLTWDAQTPPTAADIRAAITTMENSGSANIVSAIQQIGTAVVNVYNRACRSGNVPNKKLCEQHQNAVAEGQGDLEQTGRKILDKWKNNSN</sequence>
<protein>
    <recommendedName>
        <fullName evidence="3">Lipoprotein</fullName>
    </recommendedName>
</protein>
<comment type="caution">
    <text evidence="1">The sequence shown here is derived from an EMBL/GenBank/DDBJ whole genome shotgun (WGS) entry which is preliminary data.</text>
</comment>
<evidence type="ECO:0008006" key="3">
    <source>
        <dbReference type="Google" id="ProtNLM"/>
    </source>
</evidence>
<evidence type="ECO:0000313" key="1">
    <source>
        <dbReference type="EMBL" id="KYG68618.1"/>
    </source>
</evidence>
<evidence type="ECO:0000313" key="2">
    <source>
        <dbReference type="Proteomes" id="UP000075799"/>
    </source>
</evidence>
<dbReference type="RefSeq" id="WP_063205311.1">
    <property type="nucleotide sequence ID" value="NZ_LUKD01000001.1"/>
</dbReference>